<evidence type="ECO:0000313" key="2">
    <source>
        <dbReference type="EMBL" id="MPC86482.1"/>
    </source>
</evidence>
<protein>
    <submittedName>
        <fullName evidence="2">Uncharacterized protein</fullName>
    </submittedName>
</protein>
<reference evidence="2 3" key="1">
    <citation type="submission" date="2019-05" db="EMBL/GenBank/DDBJ databases">
        <title>Another draft genome of Portunus trituberculatus and its Hox gene families provides insights of decapod evolution.</title>
        <authorList>
            <person name="Jeong J.-H."/>
            <person name="Song I."/>
            <person name="Kim S."/>
            <person name="Choi T."/>
            <person name="Kim D."/>
            <person name="Ryu S."/>
            <person name="Kim W."/>
        </authorList>
    </citation>
    <scope>NUCLEOTIDE SEQUENCE [LARGE SCALE GENOMIC DNA]</scope>
    <source>
        <tissue evidence="2">Muscle</tissue>
    </source>
</reference>
<dbReference type="AlphaFoldDB" id="A0A5B7IRL5"/>
<comment type="caution">
    <text evidence="2">The sequence shown here is derived from an EMBL/GenBank/DDBJ whole genome shotgun (WGS) entry which is preliminary data.</text>
</comment>
<sequence length="93" mass="10180">MSGGAKESRRGRHKSEAGSEGSEERSLTPPARHTPAHRPPTASPDQGVVTDECWGPAYTAHDAPLQFKLQKLQWEIKRVKTVAINLLSSTDSF</sequence>
<dbReference type="Proteomes" id="UP000324222">
    <property type="component" value="Unassembled WGS sequence"/>
</dbReference>
<organism evidence="2 3">
    <name type="scientific">Portunus trituberculatus</name>
    <name type="common">Swimming crab</name>
    <name type="synonym">Neptunus trituberculatus</name>
    <dbReference type="NCBI Taxonomy" id="210409"/>
    <lineage>
        <taxon>Eukaryota</taxon>
        <taxon>Metazoa</taxon>
        <taxon>Ecdysozoa</taxon>
        <taxon>Arthropoda</taxon>
        <taxon>Crustacea</taxon>
        <taxon>Multicrustacea</taxon>
        <taxon>Malacostraca</taxon>
        <taxon>Eumalacostraca</taxon>
        <taxon>Eucarida</taxon>
        <taxon>Decapoda</taxon>
        <taxon>Pleocyemata</taxon>
        <taxon>Brachyura</taxon>
        <taxon>Eubrachyura</taxon>
        <taxon>Portunoidea</taxon>
        <taxon>Portunidae</taxon>
        <taxon>Portuninae</taxon>
        <taxon>Portunus</taxon>
    </lineage>
</organism>
<dbReference type="OrthoDB" id="6375874at2759"/>
<proteinExistence type="predicted"/>
<feature type="region of interest" description="Disordered" evidence="1">
    <location>
        <begin position="1"/>
        <end position="52"/>
    </location>
</feature>
<feature type="compositionally biased region" description="Basic and acidic residues" evidence="1">
    <location>
        <begin position="14"/>
        <end position="26"/>
    </location>
</feature>
<accession>A0A5B7IRL5</accession>
<evidence type="ECO:0000313" key="3">
    <source>
        <dbReference type="Proteomes" id="UP000324222"/>
    </source>
</evidence>
<gene>
    <name evidence="2" type="ORF">E2C01_081312</name>
</gene>
<name>A0A5B7IRL5_PORTR</name>
<keyword evidence="3" id="KW-1185">Reference proteome</keyword>
<evidence type="ECO:0000256" key="1">
    <source>
        <dbReference type="SAM" id="MobiDB-lite"/>
    </source>
</evidence>
<dbReference type="EMBL" id="VSRR010071618">
    <property type="protein sequence ID" value="MPC86482.1"/>
    <property type="molecule type" value="Genomic_DNA"/>
</dbReference>